<feature type="domain" description="U-box" evidence="6">
    <location>
        <begin position="532"/>
        <end position="604"/>
    </location>
</feature>
<dbReference type="SUPFAM" id="SSF50978">
    <property type="entry name" value="WD40 repeat-like"/>
    <property type="match status" value="2"/>
</dbReference>
<evidence type="ECO:0000313" key="8">
    <source>
        <dbReference type="RefSeq" id="XP_022333924.1"/>
    </source>
</evidence>
<dbReference type="InterPro" id="IPR015943">
    <property type="entry name" value="WD40/YVTN_repeat-like_dom_sf"/>
</dbReference>
<reference evidence="8" key="2">
    <citation type="submission" date="2025-08" db="UniProtKB">
        <authorList>
            <consortium name="RefSeq"/>
        </authorList>
    </citation>
    <scope>IDENTIFICATION</scope>
    <source>
        <tissue evidence="8">Whole sample</tissue>
    </source>
</reference>
<feature type="repeat" description="WD" evidence="4">
    <location>
        <begin position="156"/>
        <end position="197"/>
    </location>
</feature>
<gene>
    <name evidence="8" type="primary">LOC111130926</name>
</gene>
<organism evidence="7 8">
    <name type="scientific">Crassostrea virginica</name>
    <name type="common">Eastern oyster</name>
    <dbReference type="NCBI Taxonomy" id="6565"/>
    <lineage>
        <taxon>Eukaryota</taxon>
        <taxon>Metazoa</taxon>
        <taxon>Spiralia</taxon>
        <taxon>Lophotrochozoa</taxon>
        <taxon>Mollusca</taxon>
        <taxon>Bivalvia</taxon>
        <taxon>Autobranchia</taxon>
        <taxon>Pteriomorphia</taxon>
        <taxon>Ostreida</taxon>
        <taxon>Ostreoidea</taxon>
        <taxon>Ostreidae</taxon>
        <taxon>Crassostrea</taxon>
    </lineage>
</organism>
<dbReference type="Pfam" id="PF07647">
    <property type="entry name" value="SAM_2"/>
    <property type="match status" value="1"/>
</dbReference>
<dbReference type="PROSITE" id="PS51698">
    <property type="entry name" value="U_BOX"/>
    <property type="match status" value="1"/>
</dbReference>
<dbReference type="Pfam" id="PF00400">
    <property type="entry name" value="WD40"/>
    <property type="match status" value="7"/>
</dbReference>
<dbReference type="InterPro" id="IPR003613">
    <property type="entry name" value="Ubox_domain"/>
</dbReference>
<evidence type="ECO:0000313" key="7">
    <source>
        <dbReference type="Proteomes" id="UP000694844"/>
    </source>
</evidence>
<dbReference type="Proteomes" id="UP000694844">
    <property type="component" value="Chromosome 1"/>
</dbReference>
<dbReference type="PRINTS" id="PR00320">
    <property type="entry name" value="GPROTEINBRPT"/>
</dbReference>
<dbReference type="RefSeq" id="XP_022333924.1">
    <property type="nucleotide sequence ID" value="XM_022478216.1"/>
</dbReference>
<keyword evidence="2 4" id="KW-0853">WD repeat</keyword>
<dbReference type="Pfam" id="PF04564">
    <property type="entry name" value="U-box"/>
    <property type="match status" value="1"/>
</dbReference>
<dbReference type="SMART" id="SM00320">
    <property type="entry name" value="WD40"/>
    <property type="match status" value="7"/>
</dbReference>
<feature type="repeat" description="WD" evidence="4">
    <location>
        <begin position="242"/>
        <end position="274"/>
    </location>
</feature>
<dbReference type="InterPro" id="IPR001680">
    <property type="entry name" value="WD40_rpt"/>
</dbReference>
<evidence type="ECO:0000259" key="5">
    <source>
        <dbReference type="PROSITE" id="PS50105"/>
    </source>
</evidence>
<dbReference type="PROSITE" id="PS00678">
    <property type="entry name" value="WD_REPEATS_1"/>
    <property type="match status" value="2"/>
</dbReference>
<dbReference type="CDD" id="cd16655">
    <property type="entry name" value="RING-Ubox_WDSUB1-like"/>
    <property type="match status" value="1"/>
</dbReference>
<dbReference type="InterPro" id="IPR036322">
    <property type="entry name" value="WD40_repeat_dom_sf"/>
</dbReference>
<evidence type="ECO:0000259" key="6">
    <source>
        <dbReference type="PROSITE" id="PS51698"/>
    </source>
</evidence>
<proteinExistence type="predicted"/>
<evidence type="ECO:0000256" key="3">
    <source>
        <dbReference type="ARBA" id="ARBA00022737"/>
    </source>
</evidence>
<dbReference type="InterPro" id="IPR013083">
    <property type="entry name" value="Znf_RING/FYVE/PHD"/>
</dbReference>
<keyword evidence="3" id="KW-0677">Repeat</keyword>
<dbReference type="Gene3D" id="1.10.150.50">
    <property type="entry name" value="Transcription Factor, Ets-1"/>
    <property type="match status" value="1"/>
</dbReference>
<dbReference type="GeneID" id="111130926"/>
<dbReference type="PROSITE" id="PS50105">
    <property type="entry name" value="SAM_DOMAIN"/>
    <property type="match status" value="1"/>
</dbReference>
<dbReference type="PROSITE" id="PS50294">
    <property type="entry name" value="WD_REPEATS_REGION"/>
    <property type="match status" value="6"/>
</dbReference>
<dbReference type="SUPFAM" id="SSF57850">
    <property type="entry name" value="RING/U-box"/>
    <property type="match status" value="1"/>
</dbReference>
<keyword evidence="7" id="KW-1185">Reference proteome</keyword>
<dbReference type="GO" id="GO:0004842">
    <property type="term" value="F:ubiquitin-protein transferase activity"/>
    <property type="evidence" value="ECO:0007669"/>
    <property type="project" value="InterPro"/>
</dbReference>
<dbReference type="InterPro" id="IPR001660">
    <property type="entry name" value="SAM"/>
</dbReference>
<dbReference type="OrthoDB" id="10064100at2759"/>
<dbReference type="PROSITE" id="PS50082">
    <property type="entry name" value="WD_REPEATS_2"/>
    <property type="match status" value="6"/>
</dbReference>
<evidence type="ECO:0000256" key="1">
    <source>
        <dbReference type="ARBA" id="ARBA00020894"/>
    </source>
</evidence>
<dbReference type="CDD" id="cd00200">
    <property type="entry name" value="WD40"/>
    <property type="match status" value="1"/>
</dbReference>
<dbReference type="InterPro" id="IPR020472">
    <property type="entry name" value="WD40_PAC1"/>
</dbReference>
<name>A0A8B8E2H8_CRAVI</name>
<dbReference type="InterPro" id="IPR052085">
    <property type="entry name" value="WD-SAM-U-box"/>
</dbReference>
<dbReference type="Gene3D" id="2.130.10.10">
    <property type="entry name" value="YVTN repeat-like/Quinoprotein amine dehydrogenase"/>
    <property type="match status" value="3"/>
</dbReference>
<dbReference type="AlphaFoldDB" id="A0A8B8E2H8"/>
<dbReference type="SMART" id="SM00454">
    <property type="entry name" value="SAM"/>
    <property type="match status" value="1"/>
</dbReference>
<feature type="repeat" description="WD" evidence="4">
    <location>
        <begin position="199"/>
        <end position="240"/>
    </location>
</feature>
<evidence type="ECO:0000256" key="4">
    <source>
        <dbReference type="PROSITE-ProRule" id="PRU00221"/>
    </source>
</evidence>
<dbReference type="KEGG" id="cvn:111130926"/>
<feature type="repeat" description="WD" evidence="4">
    <location>
        <begin position="349"/>
        <end position="381"/>
    </location>
</feature>
<dbReference type="PANTHER" id="PTHR46573">
    <property type="entry name" value="WD REPEAT, SAM AND U-BOX DOMAIN-CONTAINING PROTEIN 1"/>
    <property type="match status" value="1"/>
</dbReference>
<sequence>MKAYHAAVLTTLLYAIEIWVIYSRTHQETILFSSLRNHSLTFTQKPTQKPSPYPHLETRRLILTQKPVSSSSLKDKSPHPHPETIFLFSSKRQSPHQEYDNKQHLVASLLHTIATHTSDVNSVAFSPDRQLATASGDKTVRLWDTSDFTELPASPLVGHAYYVHCCTFSPFGTTLATCSTDGKLILWDVKSGSKVATFQHSSKQSIRVCRFSPDSKYIVSGSDDETLALWDVTAKTLVRSYNTCHDASVVACAFTPDSTFIISGSSNGDLRVWDAKYGHGKVLTYTLEGHDLGVTSCDFSPHMKVKDSGVSGCVTYEFATSGHDNLVKIWEMTADLSCTCNGPESQLTCKGHEGTVNFCCFSSDGNLLASASIDKTVRVWDPYCGQELCVVEGHTRYVTSCAFSSDSRLLASGSNDKLVMIWKITTQEDCIENYKEPQTAPNAKKKDAPRLIESWSAEEVGDWLQQIDLSQYKDTFVSNAIDGTELCNMTDRMLIDLGVAALGHRNKIFRCIKTTQNKPTVSRSVSNLSDNGIPDEYLCPITRELMKDPVMAEDGYTYERSAIQGWIDKGKDTSPMTSIPLKTKQLIPNRSLKMLIQHYLESGK</sequence>
<feature type="repeat" description="WD" evidence="4">
    <location>
        <begin position="391"/>
        <end position="432"/>
    </location>
</feature>
<feature type="repeat" description="WD" evidence="4">
    <location>
        <begin position="113"/>
        <end position="153"/>
    </location>
</feature>
<dbReference type="Gene3D" id="3.30.40.10">
    <property type="entry name" value="Zinc/RING finger domain, C3HC4 (zinc finger)"/>
    <property type="match status" value="1"/>
</dbReference>
<dbReference type="SMART" id="SM00504">
    <property type="entry name" value="Ubox"/>
    <property type="match status" value="1"/>
</dbReference>
<dbReference type="GO" id="GO:0016567">
    <property type="term" value="P:protein ubiquitination"/>
    <property type="evidence" value="ECO:0007669"/>
    <property type="project" value="InterPro"/>
</dbReference>
<dbReference type="InterPro" id="IPR019775">
    <property type="entry name" value="WD40_repeat_CS"/>
</dbReference>
<dbReference type="SUPFAM" id="SSF47769">
    <property type="entry name" value="SAM/Pointed domain"/>
    <property type="match status" value="1"/>
</dbReference>
<feature type="domain" description="SAM" evidence="5">
    <location>
        <begin position="455"/>
        <end position="518"/>
    </location>
</feature>
<protein>
    <recommendedName>
        <fullName evidence="1">WD repeat, SAM and U-box domain-containing protein 1</fullName>
    </recommendedName>
</protein>
<evidence type="ECO:0000256" key="2">
    <source>
        <dbReference type="ARBA" id="ARBA00022574"/>
    </source>
</evidence>
<accession>A0A8B8E2H8</accession>
<dbReference type="PANTHER" id="PTHR46573:SF1">
    <property type="entry name" value="WD REPEAT, SAM AND U-BOX DOMAIN-CONTAINING PROTEIN 1"/>
    <property type="match status" value="1"/>
</dbReference>
<reference evidence="7" key="1">
    <citation type="submission" date="2024-06" db="UniProtKB">
        <authorList>
            <consortium name="RefSeq"/>
        </authorList>
    </citation>
    <scope>NUCLEOTIDE SEQUENCE [LARGE SCALE GENOMIC DNA]</scope>
</reference>
<dbReference type="InterPro" id="IPR013761">
    <property type="entry name" value="SAM/pointed_sf"/>
</dbReference>